<keyword evidence="7" id="KW-1185">Reference proteome</keyword>
<dbReference type="InterPro" id="IPR000504">
    <property type="entry name" value="RRM_dom"/>
</dbReference>
<sequence length="353" mass="38722">MPPASPSTSQSGSHSGEQLSKTNLYIRGLKPNTTDKDLVNLCQGYGKIISTKAIIDQNTSQCKGYGFVDFESTDAAEMAVKALQARGIQAQMAKQQEQDPTNLYIANLPNYIQEADLKRMCSDFGQVISTRILTDNSGFSRGVGFVRMESKEKCEQIIQAFHGQCIPGWTGWQEPLTVKFADGGNKKKNQYHNRQWIDRSAEGISLAHYDQSGVAQNGLNPTVITPPIPRYTMATTPVTNYQLQSASWLHHPGQYIMQTPMPPVMQSSMHPSAASMDPNAVQLAAQMGQLQLSGTSYVTGPHGTYSQLAYPQSQGTPIMQTVVDVSSRDPNVAVTPGEEQHHYQQTYGQTSSK</sequence>
<dbReference type="EMBL" id="JAODUO010000832">
    <property type="protein sequence ID" value="KAK2174036.1"/>
    <property type="molecule type" value="Genomic_DNA"/>
</dbReference>
<feature type="region of interest" description="Disordered" evidence="4">
    <location>
        <begin position="1"/>
        <end position="20"/>
    </location>
</feature>
<dbReference type="Proteomes" id="UP001209878">
    <property type="component" value="Unassembled WGS sequence"/>
</dbReference>
<dbReference type="PRINTS" id="PR00961">
    <property type="entry name" value="HUDSXLRNA"/>
</dbReference>
<dbReference type="InterPro" id="IPR035979">
    <property type="entry name" value="RBD_domain_sf"/>
</dbReference>
<evidence type="ECO:0000259" key="5">
    <source>
        <dbReference type="PROSITE" id="PS50102"/>
    </source>
</evidence>
<dbReference type="Gene3D" id="3.30.70.330">
    <property type="match status" value="2"/>
</dbReference>
<dbReference type="SMART" id="SM00360">
    <property type="entry name" value="RRM"/>
    <property type="match status" value="2"/>
</dbReference>
<keyword evidence="2 3" id="KW-0694">RNA-binding</keyword>
<dbReference type="SUPFAM" id="SSF54928">
    <property type="entry name" value="RNA-binding domain, RBD"/>
    <property type="match status" value="2"/>
</dbReference>
<accession>A0AAD9KMI7</accession>
<comment type="caution">
    <text evidence="6">The sequence shown here is derived from an EMBL/GenBank/DDBJ whole genome shotgun (WGS) entry which is preliminary data.</text>
</comment>
<keyword evidence="1" id="KW-0677">Repeat</keyword>
<evidence type="ECO:0000313" key="6">
    <source>
        <dbReference type="EMBL" id="KAK2174036.1"/>
    </source>
</evidence>
<dbReference type="InterPro" id="IPR012677">
    <property type="entry name" value="Nucleotide-bd_a/b_plait_sf"/>
</dbReference>
<feature type="domain" description="RRM" evidence="5">
    <location>
        <begin position="101"/>
        <end position="183"/>
    </location>
</feature>
<protein>
    <recommendedName>
        <fullName evidence="5">RRM domain-containing protein</fullName>
    </recommendedName>
</protein>
<feature type="region of interest" description="Disordered" evidence="4">
    <location>
        <begin position="334"/>
        <end position="353"/>
    </location>
</feature>
<dbReference type="CDD" id="cd12244">
    <property type="entry name" value="RRM2_MSSP"/>
    <property type="match status" value="1"/>
</dbReference>
<dbReference type="InterPro" id="IPR002343">
    <property type="entry name" value="Hud_Sxl_RNA"/>
</dbReference>
<feature type="compositionally biased region" description="Low complexity" evidence="4">
    <location>
        <begin position="1"/>
        <end position="15"/>
    </location>
</feature>
<dbReference type="AlphaFoldDB" id="A0AAD9KMI7"/>
<dbReference type="FunFam" id="3.30.70.330:FF:000012">
    <property type="entry name" value="RNA-binding motif, single-stranded-interacting protein 3 isoform 1"/>
    <property type="match status" value="1"/>
</dbReference>
<proteinExistence type="predicted"/>
<gene>
    <name evidence="6" type="ORF">NP493_832g00013</name>
</gene>
<name>A0AAD9KMI7_RIDPI</name>
<dbReference type="GO" id="GO:1990904">
    <property type="term" value="C:ribonucleoprotein complex"/>
    <property type="evidence" value="ECO:0007669"/>
    <property type="project" value="InterPro"/>
</dbReference>
<dbReference type="PANTHER" id="PTHR24012">
    <property type="entry name" value="RNA BINDING PROTEIN"/>
    <property type="match status" value="1"/>
</dbReference>
<evidence type="ECO:0000256" key="4">
    <source>
        <dbReference type="SAM" id="MobiDB-lite"/>
    </source>
</evidence>
<reference evidence="6" key="1">
    <citation type="journal article" date="2023" name="Mol. Biol. Evol.">
        <title>Third-Generation Sequencing Reveals the Adaptive Role of the Epigenome in Three Deep-Sea Polychaetes.</title>
        <authorList>
            <person name="Perez M."/>
            <person name="Aroh O."/>
            <person name="Sun Y."/>
            <person name="Lan Y."/>
            <person name="Juniper S.K."/>
            <person name="Young C.R."/>
            <person name="Angers B."/>
            <person name="Qian P.Y."/>
        </authorList>
    </citation>
    <scope>NUCLEOTIDE SEQUENCE</scope>
    <source>
        <strain evidence="6">R07B-5</strain>
    </source>
</reference>
<dbReference type="Pfam" id="PF00076">
    <property type="entry name" value="RRM_1"/>
    <property type="match status" value="2"/>
</dbReference>
<evidence type="ECO:0000256" key="1">
    <source>
        <dbReference type="ARBA" id="ARBA00022737"/>
    </source>
</evidence>
<dbReference type="GO" id="GO:0003723">
    <property type="term" value="F:RNA binding"/>
    <property type="evidence" value="ECO:0007669"/>
    <property type="project" value="UniProtKB-UniRule"/>
</dbReference>
<evidence type="ECO:0000313" key="7">
    <source>
        <dbReference type="Proteomes" id="UP001209878"/>
    </source>
</evidence>
<evidence type="ECO:0000256" key="2">
    <source>
        <dbReference type="ARBA" id="ARBA00022884"/>
    </source>
</evidence>
<evidence type="ECO:0000256" key="3">
    <source>
        <dbReference type="PROSITE-ProRule" id="PRU00176"/>
    </source>
</evidence>
<organism evidence="6 7">
    <name type="scientific">Ridgeia piscesae</name>
    <name type="common">Tubeworm</name>
    <dbReference type="NCBI Taxonomy" id="27915"/>
    <lineage>
        <taxon>Eukaryota</taxon>
        <taxon>Metazoa</taxon>
        <taxon>Spiralia</taxon>
        <taxon>Lophotrochozoa</taxon>
        <taxon>Annelida</taxon>
        <taxon>Polychaeta</taxon>
        <taxon>Sedentaria</taxon>
        <taxon>Canalipalpata</taxon>
        <taxon>Sabellida</taxon>
        <taxon>Siboglinidae</taxon>
        <taxon>Ridgeia</taxon>
    </lineage>
</organism>
<dbReference type="CDD" id="cd12243">
    <property type="entry name" value="RRM1_MSSP"/>
    <property type="match status" value="1"/>
</dbReference>
<feature type="domain" description="RRM" evidence="5">
    <location>
        <begin position="22"/>
        <end position="95"/>
    </location>
</feature>
<feature type="compositionally biased region" description="Polar residues" evidence="4">
    <location>
        <begin position="343"/>
        <end position="353"/>
    </location>
</feature>
<dbReference type="FunFam" id="3.30.70.330:FF:000169">
    <property type="entry name" value="protein alan shepard isoform X4"/>
    <property type="match status" value="1"/>
</dbReference>
<dbReference type="PROSITE" id="PS50102">
    <property type="entry name" value="RRM"/>
    <property type="match status" value="2"/>
</dbReference>